<name>A0A0R0AT71_9GAMM</name>
<feature type="region of interest" description="Disordered" evidence="1">
    <location>
        <begin position="143"/>
        <end position="163"/>
    </location>
</feature>
<organism evidence="2 3">
    <name type="scientific">Stenotrophomonas panacihumi</name>
    <dbReference type="NCBI Taxonomy" id="676599"/>
    <lineage>
        <taxon>Bacteria</taxon>
        <taxon>Pseudomonadati</taxon>
        <taxon>Pseudomonadota</taxon>
        <taxon>Gammaproteobacteria</taxon>
        <taxon>Lysobacterales</taxon>
        <taxon>Lysobacteraceae</taxon>
        <taxon>Stenotrophomonas</taxon>
    </lineage>
</organism>
<protein>
    <submittedName>
        <fullName evidence="2">Uncharacterized protein</fullName>
    </submittedName>
</protein>
<comment type="caution">
    <text evidence="2">The sequence shown here is derived from an EMBL/GenBank/DDBJ whole genome shotgun (WGS) entry which is preliminary data.</text>
</comment>
<gene>
    <name evidence="2" type="ORF">ARC20_08455</name>
</gene>
<evidence type="ECO:0000313" key="2">
    <source>
        <dbReference type="EMBL" id="KRG44439.1"/>
    </source>
</evidence>
<keyword evidence="3" id="KW-1185">Reference proteome</keyword>
<accession>A0A0R0AT71</accession>
<dbReference type="Proteomes" id="UP000051802">
    <property type="component" value="Unassembled WGS sequence"/>
</dbReference>
<reference evidence="2 3" key="1">
    <citation type="submission" date="2015-10" db="EMBL/GenBank/DDBJ databases">
        <title>Genome sequencing and analysis of members of genus Stenotrophomonas.</title>
        <authorList>
            <person name="Patil P.P."/>
            <person name="Midha S."/>
            <person name="Patil P.B."/>
        </authorList>
    </citation>
    <scope>NUCLEOTIDE SEQUENCE [LARGE SCALE GENOMIC DNA]</scope>
    <source>
        <strain evidence="2 3">JCM 16536</strain>
    </source>
</reference>
<evidence type="ECO:0000256" key="1">
    <source>
        <dbReference type="SAM" id="MobiDB-lite"/>
    </source>
</evidence>
<sequence>MPVAAASAAGDQSRRCRWASTGQPLRVGGGRFQVRPGGQAEAAFVGLQQGRIQLPRGAPPHHLQGPRLDHFGGMHVLPLRGIERGDPPVRRVRRRDHLRQRHAPQQVQAALRAIGDEPQQAVFQQQVIRPGAIQADCFEERRQRGQRGGVGRRRLSGRHQQAAHRIDDVAHAGAMRQVARAGVAADRQPRRAMRARGGDRLLAFVAAVVGHERGLGRGAPVHHADFQPVGHQ</sequence>
<dbReference type="AlphaFoldDB" id="A0A0R0AT71"/>
<proteinExistence type="predicted"/>
<dbReference type="EMBL" id="LLXU01000068">
    <property type="protein sequence ID" value="KRG44439.1"/>
    <property type="molecule type" value="Genomic_DNA"/>
</dbReference>
<evidence type="ECO:0000313" key="3">
    <source>
        <dbReference type="Proteomes" id="UP000051802"/>
    </source>
</evidence>